<evidence type="ECO:0000256" key="6">
    <source>
        <dbReference type="SAM" id="SignalP"/>
    </source>
</evidence>
<dbReference type="RefSeq" id="WP_129001235.1">
    <property type="nucleotide sequence ID" value="NZ_SDHZ01000001.1"/>
</dbReference>
<dbReference type="CDD" id="cd09001">
    <property type="entry name" value="GH43_FsAxh1-like"/>
    <property type="match status" value="1"/>
</dbReference>
<reference evidence="8 9" key="1">
    <citation type="submission" date="2019-01" db="EMBL/GenBank/DDBJ databases">
        <title>Filimonas sp. strain TTM-71.</title>
        <authorList>
            <person name="Chen W.-M."/>
        </authorList>
    </citation>
    <scope>NUCLEOTIDE SEQUENCE [LARGE SCALE GENOMIC DNA]</scope>
    <source>
        <strain evidence="8 9">TTM-71</strain>
    </source>
</reference>
<comment type="similarity">
    <text evidence="1">Belongs to the glycosyl hydrolase 43 family.</text>
</comment>
<feature type="site" description="Important for catalytic activity, responsible for pKa modulation of the active site Glu and correct orientation of both the proton donor and substrate" evidence="5">
    <location>
        <position position="152"/>
    </location>
</feature>
<gene>
    <name evidence="8" type="ORF">ESB13_01290</name>
</gene>
<protein>
    <submittedName>
        <fullName evidence="8">Glycosyl hydrolase 43 family protein</fullName>
    </submittedName>
</protein>
<dbReference type="SUPFAM" id="SSF75005">
    <property type="entry name" value="Arabinanase/levansucrase/invertase"/>
    <property type="match status" value="1"/>
</dbReference>
<evidence type="ECO:0000259" key="7">
    <source>
        <dbReference type="Pfam" id="PF17851"/>
    </source>
</evidence>
<name>A0A4Q1DAB1_9BACT</name>
<dbReference type="OrthoDB" id="9801455at2"/>
<feature type="signal peptide" evidence="6">
    <location>
        <begin position="1"/>
        <end position="20"/>
    </location>
</feature>
<evidence type="ECO:0000256" key="5">
    <source>
        <dbReference type="PIRSR" id="PIRSR606710-2"/>
    </source>
</evidence>
<feature type="active site" description="Proton donor" evidence="4">
    <location>
        <position position="201"/>
    </location>
</feature>
<dbReference type="AlphaFoldDB" id="A0A4Q1DAB1"/>
<proteinExistence type="inferred from homology"/>
<dbReference type="InterPro" id="IPR041542">
    <property type="entry name" value="GH43_C2"/>
</dbReference>
<feature type="domain" description="Beta-xylosidase C-terminal Concanavalin A-like" evidence="7">
    <location>
        <begin position="360"/>
        <end position="545"/>
    </location>
</feature>
<dbReference type="GO" id="GO:0005975">
    <property type="term" value="P:carbohydrate metabolic process"/>
    <property type="evidence" value="ECO:0007669"/>
    <property type="project" value="InterPro"/>
</dbReference>
<accession>A0A4Q1DAB1</accession>
<dbReference type="InterPro" id="IPR013320">
    <property type="entry name" value="ConA-like_dom_sf"/>
</dbReference>
<dbReference type="Gene3D" id="2.60.120.200">
    <property type="match status" value="1"/>
</dbReference>
<dbReference type="InterPro" id="IPR051795">
    <property type="entry name" value="Glycosyl_Hydrlase_43"/>
</dbReference>
<dbReference type="PANTHER" id="PTHR42812:SF12">
    <property type="entry name" value="BETA-XYLOSIDASE-RELATED"/>
    <property type="match status" value="1"/>
</dbReference>
<keyword evidence="6" id="KW-0732">Signal</keyword>
<comment type="caution">
    <text evidence="8">The sequence shown here is derived from an EMBL/GenBank/DDBJ whole genome shotgun (WGS) entry which is preliminary data.</text>
</comment>
<dbReference type="Pfam" id="PF17851">
    <property type="entry name" value="GH43_C2"/>
    <property type="match status" value="1"/>
</dbReference>
<keyword evidence="9" id="KW-1185">Reference proteome</keyword>
<dbReference type="Proteomes" id="UP000290545">
    <property type="component" value="Unassembled WGS sequence"/>
</dbReference>
<evidence type="ECO:0000256" key="3">
    <source>
        <dbReference type="ARBA" id="ARBA00023295"/>
    </source>
</evidence>
<keyword evidence="3" id="KW-0326">Glycosidase</keyword>
<keyword evidence="2 8" id="KW-0378">Hydrolase</keyword>
<sequence length="700" mass="77873">MKIIRFAAFFMLFAVSGLHAQTWMPDNGNGTYTNPLFYDEFSDPDIIRVGDDFYMAGTTMHSFPGLPVLHSKDLVNWSLLGYCFDKLNMGDDFTLNNGKEAYGQGIWAPCIRYNNGTFYIFSNINNYGLQVFWSKDPRGPWQHKKIQAEIYDLSVLFDDDGKVYAVHKYDEVKMVELKPDFSGVVEGSEKVIIPKGNAMGEGHHIYKIKGKYYIISANYSPSGRMQCARADNPYGPYETVVISADETMGTERGAVVQNVGLGNKVPAPGFPFRISKPGPNELGAVPLHQGGVVDLPNGDWWGFSMMDVLSVGRTTFLSPVTWQEGWPYFGIPGNLGRSPRTWLKPAVGVKTTPTPTYQRNDDFSGPGLQKVWQWNHEPVNDKWRLDSKKGALRLYTMPAPDFLWAKNSLTQRVVGPQSYATAVLDAANLEQGDYAGLAVLNMPYASLGVLRRTEGYFLRFYNQLTDKTTELKLASPQISLRMSGDYEKDIAQFSYSTNGVAFTPVGDSVRLPYQLKTFQGSRYALFAYNTEGREGGYAAFDDFKVTEPFADRSHNIPAGKVITLTNLATNNLAWASPHGMLHTAWPGSKELNGPGCQFRVHDRGNGRVALEAVSGAGFVTVVGVGLTADVRLLKQESEGSLFQWQDMLHHQCMLLSLKTNRFVGLVPETRTPYAANFAGTRPDRKDGTVFSWKIVDASTE</sequence>
<feature type="active site" description="Proton acceptor" evidence="4">
    <location>
        <position position="43"/>
    </location>
</feature>
<dbReference type="GO" id="GO:0004553">
    <property type="term" value="F:hydrolase activity, hydrolyzing O-glycosyl compounds"/>
    <property type="evidence" value="ECO:0007669"/>
    <property type="project" value="InterPro"/>
</dbReference>
<evidence type="ECO:0000256" key="1">
    <source>
        <dbReference type="ARBA" id="ARBA00009865"/>
    </source>
</evidence>
<evidence type="ECO:0000256" key="2">
    <source>
        <dbReference type="ARBA" id="ARBA00022801"/>
    </source>
</evidence>
<evidence type="ECO:0000313" key="8">
    <source>
        <dbReference type="EMBL" id="RXK85483.1"/>
    </source>
</evidence>
<dbReference type="InterPro" id="IPR006710">
    <property type="entry name" value="Glyco_hydro_43"/>
</dbReference>
<evidence type="ECO:0000313" key="9">
    <source>
        <dbReference type="Proteomes" id="UP000290545"/>
    </source>
</evidence>
<organism evidence="8 9">
    <name type="scientific">Filimonas effusa</name>
    <dbReference type="NCBI Taxonomy" id="2508721"/>
    <lineage>
        <taxon>Bacteria</taxon>
        <taxon>Pseudomonadati</taxon>
        <taxon>Bacteroidota</taxon>
        <taxon>Chitinophagia</taxon>
        <taxon>Chitinophagales</taxon>
        <taxon>Chitinophagaceae</taxon>
        <taxon>Filimonas</taxon>
    </lineage>
</organism>
<dbReference type="InterPro" id="IPR023296">
    <property type="entry name" value="Glyco_hydro_beta-prop_sf"/>
</dbReference>
<dbReference type="Gene3D" id="2.115.10.20">
    <property type="entry name" value="Glycosyl hydrolase domain, family 43"/>
    <property type="match status" value="1"/>
</dbReference>
<evidence type="ECO:0000256" key="4">
    <source>
        <dbReference type="PIRSR" id="PIRSR606710-1"/>
    </source>
</evidence>
<dbReference type="Pfam" id="PF04616">
    <property type="entry name" value="Glyco_hydro_43"/>
    <property type="match status" value="1"/>
</dbReference>
<feature type="chain" id="PRO_5020368847" evidence="6">
    <location>
        <begin position="21"/>
        <end position="700"/>
    </location>
</feature>
<dbReference type="EMBL" id="SDHZ01000001">
    <property type="protein sequence ID" value="RXK85483.1"/>
    <property type="molecule type" value="Genomic_DNA"/>
</dbReference>
<dbReference type="PANTHER" id="PTHR42812">
    <property type="entry name" value="BETA-XYLOSIDASE"/>
    <property type="match status" value="1"/>
</dbReference>
<dbReference type="SUPFAM" id="SSF49899">
    <property type="entry name" value="Concanavalin A-like lectins/glucanases"/>
    <property type="match status" value="1"/>
</dbReference>